<dbReference type="PANTHER" id="PTHR44196">
    <property type="entry name" value="DEHYDROGENASE/REDUCTASE SDR FAMILY MEMBER 7B"/>
    <property type="match status" value="1"/>
</dbReference>
<name>A0A4Q7NV57_9ACTN</name>
<feature type="region of interest" description="Disordered" evidence="3">
    <location>
        <begin position="260"/>
        <end position="296"/>
    </location>
</feature>
<evidence type="ECO:0000256" key="3">
    <source>
        <dbReference type="SAM" id="MobiDB-lite"/>
    </source>
</evidence>
<dbReference type="EMBL" id="SGXD01000001">
    <property type="protein sequence ID" value="RZS90994.1"/>
    <property type="molecule type" value="Genomic_DNA"/>
</dbReference>
<comment type="caution">
    <text evidence="4">The sequence shown here is derived from an EMBL/GenBank/DDBJ whole genome shotgun (WGS) entry which is preliminary data.</text>
</comment>
<dbReference type="PROSITE" id="PS00061">
    <property type="entry name" value="ADH_SHORT"/>
    <property type="match status" value="1"/>
</dbReference>
<dbReference type="OrthoDB" id="151996at2"/>
<evidence type="ECO:0000313" key="4">
    <source>
        <dbReference type="EMBL" id="RZS90994.1"/>
    </source>
</evidence>
<dbReference type="Proteomes" id="UP000293638">
    <property type="component" value="Unassembled WGS sequence"/>
</dbReference>
<dbReference type="Pfam" id="PF00106">
    <property type="entry name" value="adh_short"/>
    <property type="match status" value="1"/>
</dbReference>
<dbReference type="AlphaFoldDB" id="A0A4Q7NV57"/>
<feature type="region of interest" description="Disordered" evidence="3">
    <location>
        <begin position="352"/>
        <end position="372"/>
    </location>
</feature>
<proteinExistence type="inferred from homology"/>
<reference evidence="4 5" key="1">
    <citation type="submission" date="2019-02" db="EMBL/GenBank/DDBJ databases">
        <title>Genomic Encyclopedia of Type Strains, Phase IV (KMG-IV): sequencing the most valuable type-strain genomes for metagenomic binning, comparative biology and taxonomic classification.</title>
        <authorList>
            <person name="Goeker M."/>
        </authorList>
    </citation>
    <scope>NUCLEOTIDE SEQUENCE [LARGE SCALE GENOMIC DNA]</scope>
    <source>
        <strain evidence="4 5">DSM 45622</strain>
    </source>
</reference>
<dbReference type="GO" id="GO:0016020">
    <property type="term" value="C:membrane"/>
    <property type="evidence" value="ECO:0007669"/>
    <property type="project" value="TreeGrafter"/>
</dbReference>
<gene>
    <name evidence="4" type="ORF">EV189_0225</name>
</gene>
<protein>
    <submittedName>
        <fullName evidence="4">Short-subunit dehydrogenase</fullName>
    </submittedName>
</protein>
<dbReference type="GO" id="GO:0016491">
    <property type="term" value="F:oxidoreductase activity"/>
    <property type="evidence" value="ECO:0007669"/>
    <property type="project" value="UniProtKB-KW"/>
</dbReference>
<sequence>MAAQVVVVSGASGGVGRAVARAYASRGAKVGLLARGEKGLAGAADDVRRCGGTPLEVPTDVADYEAVERAAQRVEDELGPIDVWVNVAFSSVFAPFAETSIEEFTRATQVTYLGVVHGTKAALDRMLPRDSGVVVQVGSALAYRGIPLQSAYCGAKHAIQGFHDSVRSELLHDGTRVRVTMVQLPAVNTPQFDWVLSKLPHHPQPVPPIYQPEVAAEAIVWAAEHPERREYYVGSSAVATIFGDKLLPGLLDRYLGRTGWTSQQTGEPARPDRPANLWEPADGPEGEDFGAHGSFDDQAKPRSLQWELQRGPWAVAAVVNLASAAYAGAKMVATGRKDFAHVVLDGLGLGRRSDPARESEAQAGALLHRVEG</sequence>
<comment type="similarity">
    <text evidence="1">Belongs to the short-chain dehydrogenases/reductases (SDR) family.</text>
</comment>
<evidence type="ECO:0000256" key="1">
    <source>
        <dbReference type="ARBA" id="ARBA00006484"/>
    </source>
</evidence>
<dbReference type="RefSeq" id="WP_130491114.1">
    <property type="nucleotide sequence ID" value="NZ_SGXD01000001.1"/>
</dbReference>
<dbReference type="SUPFAM" id="SSF51735">
    <property type="entry name" value="NAD(P)-binding Rossmann-fold domains"/>
    <property type="match status" value="1"/>
</dbReference>
<dbReference type="Gene3D" id="3.40.50.720">
    <property type="entry name" value="NAD(P)-binding Rossmann-like Domain"/>
    <property type="match status" value="1"/>
</dbReference>
<dbReference type="InterPro" id="IPR002347">
    <property type="entry name" value="SDR_fam"/>
</dbReference>
<accession>A0A4Q7NV57</accession>
<evidence type="ECO:0000313" key="5">
    <source>
        <dbReference type="Proteomes" id="UP000293638"/>
    </source>
</evidence>
<keyword evidence="2" id="KW-0560">Oxidoreductase</keyword>
<dbReference type="InterPro" id="IPR036291">
    <property type="entry name" value="NAD(P)-bd_dom_sf"/>
</dbReference>
<dbReference type="NCBIfam" id="NF005495">
    <property type="entry name" value="PRK07109.1"/>
    <property type="match status" value="1"/>
</dbReference>
<dbReference type="PANTHER" id="PTHR44196:SF1">
    <property type="entry name" value="DEHYDROGENASE_REDUCTASE SDR FAMILY MEMBER 7B"/>
    <property type="match status" value="1"/>
</dbReference>
<keyword evidence="5" id="KW-1185">Reference proteome</keyword>
<dbReference type="InterPro" id="IPR020904">
    <property type="entry name" value="Sc_DH/Rdtase_CS"/>
</dbReference>
<dbReference type="CDD" id="cd05360">
    <property type="entry name" value="SDR_c3"/>
    <property type="match status" value="1"/>
</dbReference>
<organism evidence="4 5">
    <name type="scientific">Motilibacter rhizosphaerae</name>
    <dbReference type="NCBI Taxonomy" id="598652"/>
    <lineage>
        <taxon>Bacteria</taxon>
        <taxon>Bacillati</taxon>
        <taxon>Actinomycetota</taxon>
        <taxon>Actinomycetes</taxon>
        <taxon>Motilibacterales</taxon>
        <taxon>Motilibacteraceae</taxon>
        <taxon>Motilibacter</taxon>
    </lineage>
</organism>
<dbReference type="PRINTS" id="PR00081">
    <property type="entry name" value="GDHRDH"/>
</dbReference>
<evidence type="ECO:0000256" key="2">
    <source>
        <dbReference type="ARBA" id="ARBA00023002"/>
    </source>
</evidence>